<dbReference type="Pfam" id="PF06094">
    <property type="entry name" value="GGACT"/>
    <property type="match status" value="1"/>
</dbReference>
<dbReference type="RefSeq" id="WP_308435017.1">
    <property type="nucleotide sequence ID" value="NZ_BNCF01000022.1"/>
</dbReference>
<dbReference type="GO" id="GO:0016747">
    <property type="term" value="F:acyltransferase activity, transferring groups other than amino-acyl groups"/>
    <property type="evidence" value="ECO:0007669"/>
    <property type="project" value="InterPro"/>
</dbReference>
<dbReference type="AlphaFoldDB" id="A0A918ZC67"/>
<gene>
    <name evidence="4" type="ORF">GCM10007167_27390</name>
</gene>
<evidence type="ECO:0000313" key="4">
    <source>
        <dbReference type="EMBL" id="GHE44177.1"/>
    </source>
</evidence>
<evidence type="ECO:0000313" key="5">
    <source>
        <dbReference type="Proteomes" id="UP000636453"/>
    </source>
</evidence>
<dbReference type="CDD" id="cd06661">
    <property type="entry name" value="GGCT_like"/>
    <property type="match status" value="1"/>
</dbReference>
<dbReference type="Pfam" id="PF00583">
    <property type="entry name" value="Acetyltransf_1"/>
    <property type="match status" value="1"/>
</dbReference>
<keyword evidence="2" id="KW-0012">Acyltransferase</keyword>
<comment type="caution">
    <text evidence="4">The sequence shown here is derived from an EMBL/GenBank/DDBJ whole genome shotgun (WGS) entry which is preliminary data.</text>
</comment>
<dbReference type="InterPro" id="IPR009288">
    <property type="entry name" value="AIG2-like_dom"/>
</dbReference>
<dbReference type="SUPFAM" id="SSF55729">
    <property type="entry name" value="Acyl-CoA N-acyltransferases (Nat)"/>
    <property type="match status" value="1"/>
</dbReference>
<reference evidence="4" key="1">
    <citation type="journal article" date="2014" name="Int. J. Syst. Evol. Microbiol.">
        <title>Complete genome sequence of Corynebacterium casei LMG S-19264T (=DSM 44701T), isolated from a smear-ripened cheese.</title>
        <authorList>
            <consortium name="US DOE Joint Genome Institute (JGI-PGF)"/>
            <person name="Walter F."/>
            <person name="Albersmeier A."/>
            <person name="Kalinowski J."/>
            <person name="Ruckert C."/>
        </authorList>
    </citation>
    <scope>NUCLEOTIDE SEQUENCE</scope>
    <source>
        <strain evidence="4">KCTC 32020</strain>
    </source>
</reference>
<dbReference type="Proteomes" id="UP000636453">
    <property type="component" value="Unassembled WGS sequence"/>
</dbReference>
<dbReference type="SUPFAM" id="SSF110857">
    <property type="entry name" value="Gamma-glutamyl cyclotransferase-like"/>
    <property type="match status" value="1"/>
</dbReference>
<reference evidence="4" key="2">
    <citation type="submission" date="2020-09" db="EMBL/GenBank/DDBJ databases">
        <authorList>
            <person name="Sun Q."/>
            <person name="Kim S."/>
        </authorList>
    </citation>
    <scope>NUCLEOTIDE SEQUENCE</scope>
    <source>
        <strain evidence="4">KCTC 32020</strain>
    </source>
</reference>
<evidence type="ECO:0000259" key="3">
    <source>
        <dbReference type="PROSITE" id="PS51186"/>
    </source>
</evidence>
<name>A0A918ZC67_9GAMM</name>
<protein>
    <recommendedName>
        <fullName evidence="3">N-acetyltransferase domain-containing protein</fullName>
    </recommendedName>
</protein>
<sequence length="262" mass="29154">MIEIRTATFADAEALGALFDAYRRFYGQPPAPHCAREFLQQRLRNGESRVLLAERDGAAVGFAQLYPTWSSVRLGRLWILNDLFVEQGARRQGVARALLDAAAAFAREDGAVGIVLETARDNAAARALYRGAGWREEATQWYGLSFEQAPRDQPLFSYGTLQDEAVQQRLFGRSLHGTPDALVGYRLDWLETRDPDAVATSGIVRHPVVHATGDDRDRVPGTLFRLTAAELARADDYEADDYRRVQVRLASGADAWLYVEAP</sequence>
<dbReference type="InterPro" id="IPR036568">
    <property type="entry name" value="GGCT-like_sf"/>
</dbReference>
<dbReference type="PANTHER" id="PTHR43877:SF2">
    <property type="entry name" value="AMINOALKYLPHOSPHONATE N-ACETYLTRANSFERASE-RELATED"/>
    <property type="match status" value="1"/>
</dbReference>
<keyword evidence="5" id="KW-1185">Reference proteome</keyword>
<dbReference type="EMBL" id="BNCF01000022">
    <property type="protein sequence ID" value="GHE44177.1"/>
    <property type="molecule type" value="Genomic_DNA"/>
</dbReference>
<proteinExistence type="predicted"/>
<dbReference type="Gene3D" id="3.40.630.30">
    <property type="match status" value="1"/>
</dbReference>
<dbReference type="InterPro" id="IPR050832">
    <property type="entry name" value="Bact_Acetyltransf"/>
</dbReference>
<dbReference type="PROSITE" id="PS51186">
    <property type="entry name" value="GNAT"/>
    <property type="match status" value="1"/>
</dbReference>
<keyword evidence="1" id="KW-0808">Transferase</keyword>
<accession>A0A918ZC67</accession>
<dbReference type="InterPro" id="IPR013024">
    <property type="entry name" value="GGCT-like"/>
</dbReference>
<evidence type="ECO:0000256" key="2">
    <source>
        <dbReference type="ARBA" id="ARBA00023315"/>
    </source>
</evidence>
<organism evidence="4 5">
    <name type="scientific">Vulcaniibacterium thermophilum</name>
    <dbReference type="NCBI Taxonomy" id="1169913"/>
    <lineage>
        <taxon>Bacteria</taxon>
        <taxon>Pseudomonadati</taxon>
        <taxon>Pseudomonadota</taxon>
        <taxon>Gammaproteobacteria</taxon>
        <taxon>Lysobacterales</taxon>
        <taxon>Lysobacteraceae</taxon>
        <taxon>Vulcaniibacterium</taxon>
    </lineage>
</organism>
<dbReference type="PANTHER" id="PTHR43877">
    <property type="entry name" value="AMINOALKYLPHOSPHONATE N-ACETYLTRANSFERASE-RELATED-RELATED"/>
    <property type="match status" value="1"/>
</dbReference>
<dbReference type="InterPro" id="IPR000182">
    <property type="entry name" value="GNAT_dom"/>
</dbReference>
<feature type="domain" description="N-acetyltransferase" evidence="3">
    <location>
        <begin position="2"/>
        <end position="151"/>
    </location>
</feature>
<dbReference type="Gene3D" id="3.10.490.10">
    <property type="entry name" value="Gamma-glutamyl cyclotransferase-like"/>
    <property type="match status" value="1"/>
</dbReference>
<dbReference type="InterPro" id="IPR016181">
    <property type="entry name" value="Acyl_CoA_acyltransferase"/>
</dbReference>
<evidence type="ECO:0000256" key="1">
    <source>
        <dbReference type="ARBA" id="ARBA00022679"/>
    </source>
</evidence>